<feature type="chain" id="PRO_5045825344" description="TonB-dependent receptor" evidence="1">
    <location>
        <begin position="21"/>
        <end position="159"/>
    </location>
</feature>
<dbReference type="Pfam" id="PF13715">
    <property type="entry name" value="CarbopepD_reg_2"/>
    <property type="match status" value="1"/>
</dbReference>
<name>A0ABP8M0A9_9BACT</name>
<proteinExistence type="predicted"/>
<protein>
    <recommendedName>
        <fullName evidence="4">TonB-dependent receptor</fullName>
    </recommendedName>
</protein>
<dbReference type="EMBL" id="BAABEY010000021">
    <property type="protein sequence ID" value="GAA4439611.1"/>
    <property type="molecule type" value="Genomic_DNA"/>
</dbReference>
<accession>A0ABP8M0A9</accession>
<dbReference type="Proteomes" id="UP001501508">
    <property type="component" value="Unassembled WGS sequence"/>
</dbReference>
<keyword evidence="3" id="KW-1185">Reference proteome</keyword>
<gene>
    <name evidence="2" type="ORF">GCM10023091_22080</name>
</gene>
<sequence length="159" mass="17409">MKMKSTVFLFLLFLAFDGNAQSIFKGKVVDSGKLPLPGVLVSVGGASARTVTDQQGNFSVKLAPTDSVLIFQFVGYLTKDIRISGWQGPVMLIEDQESLEKVVIVCDNKEVPGEIVSRVKSGFIPLYHNGQSRYHRGPFRHKKPVVTGIGTKLPNGIVY</sequence>
<dbReference type="RefSeq" id="WP_345028847.1">
    <property type="nucleotide sequence ID" value="NZ_BAABEY010000021.1"/>
</dbReference>
<evidence type="ECO:0000313" key="3">
    <source>
        <dbReference type="Proteomes" id="UP001501508"/>
    </source>
</evidence>
<dbReference type="Gene3D" id="2.60.40.1120">
    <property type="entry name" value="Carboxypeptidase-like, regulatory domain"/>
    <property type="match status" value="1"/>
</dbReference>
<organism evidence="2 3">
    <name type="scientific">Ravibacter arvi</name>
    <dbReference type="NCBI Taxonomy" id="2051041"/>
    <lineage>
        <taxon>Bacteria</taxon>
        <taxon>Pseudomonadati</taxon>
        <taxon>Bacteroidota</taxon>
        <taxon>Cytophagia</taxon>
        <taxon>Cytophagales</taxon>
        <taxon>Spirosomataceae</taxon>
        <taxon>Ravibacter</taxon>
    </lineage>
</organism>
<reference evidence="3" key="1">
    <citation type="journal article" date="2019" name="Int. J. Syst. Evol. Microbiol.">
        <title>The Global Catalogue of Microorganisms (GCM) 10K type strain sequencing project: providing services to taxonomists for standard genome sequencing and annotation.</title>
        <authorList>
            <consortium name="The Broad Institute Genomics Platform"/>
            <consortium name="The Broad Institute Genome Sequencing Center for Infectious Disease"/>
            <person name="Wu L."/>
            <person name="Ma J."/>
        </authorList>
    </citation>
    <scope>NUCLEOTIDE SEQUENCE [LARGE SCALE GENOMIC DNA]</scope>
    <source>
        <strain evidence="3">JCM 31920</strain>
    </source>
</reference>
<comment type="caution">
    <text evidence="2">The sequence shown here is derived from an EMBL/GenBank/DDBJ whole genome shotgun (WGS) entry which is preliminary data.</text>
</comment>
<keyword evidence="1" id="KW-0732">Signal</keyword>
<dbReference type="SUPFAM" id="SSF49464">
    <property type="entry name" value="Carboxypeptidase regulatory domain-like"/>
    <property type="match status" value="1"/>
</dbReference>
<feature type="signal peptide" evidence="1">
    <location>
        <begin position="1"/>
        <end position="20"/>
    </location>
</feature>
<dbReference type="InterPro" id="IPR008969">
    <property type="entry name" value="CarboxyPept-like_regulatory"/>
</dbReference>
<evidence type="ECO:0000313" key="2">
    <source>
        <dbReference type="EMBL" id="GAA4439611.1"/>
    </source>
</evidence>
<evidence type="ECO:0008006" key="4">
    <source>
        <dbReference type="Google" id="ProtNLM"/>
    </source>
</evidence>
<evidence type="ECO:0000256" key="1">
    <source>
        <dbReference type="SAM" id="SignalP"/>
    </source>
</evidence>